<gene>
    <name evidence="1" type="ORF">UFOVP63_2</name>
</gene>
<dbReference type="EMBL" id="LR796183">
    <property type="protein sequence ID" value="CAB4124455.1"/>
    <property type="molecule type" value="Genomic_DNA"/>
</dbReference>
<accession>A0A6J5KTF8</accession>
<organism evidence="1">
    <name type="scientific">uncultured Caudovirales phage</name>
    <dbReference type="NCBI Taxonomy" id="2100421"/>
    <lineage>
        <taxon>Viruses</taxon>
        <taxon>Duplodnaviria</taxon>
        <taxon>Heunggongvirae</taxon>
        <taxon>Uroviricota</taxon>
        <taxon>Caudoviricetes</taxon>
        <taxon>Peduoviridae</taxon>
        <taxon>Maltschvirus</taxon>
        <taxon>Maltschvirus maltsch</taxon>
    </lineage>
</organism>
<sequence length="57" mass="6759">MNKKTEMDLLPQIRRIVRDAIQDGLIRSETLRDFDRTVAALKGKALEDYLQRLWDEL</sequence>
<name>A0A6J5KTF8_9CAUD</name>
<reference evidence="1" key="1">
    <citation type="submission" date="2020-04" db="EMBL/GenBank/DDBJ databases">
        <authorList>
            <person name="Chiriac C."/>
            <person name="Salcher M."/>
            <person name="Ghai R."/>
            <person name="Kavagutti S V."/>
        </authorList>
    </citation>
    <scope>NUCLEOTIDE SEQUENCE</scope>
</reference>
<proteinExistence type="predicted"/>
<evidence type="ECO:0000313" key="1">
    <source>
        <dbReference type="EMBL" id="CAB4124455.1"/>
    </source>
</evidence>
<protein>
    <submittedName>
        <fullName evidence="1">Uncharacterized protein</fullName>
    </submittedName>
</protein>